<dbReference type="SUPFAM" id="SSF47090">
    <property type="entry name" value="PGBD-like"/>
    <property type="match status" value="1"/>
</dbReference>
<proteinExistence type="inferred from homology"/>
<organism evidence="4 5">
    <name type="scientific">Pseudonocardia humida</name>
    <dbReference type="NCBI Taxonomy" id="2800819"/>
    <lineage>
        <taxon>Bacteria</taxon>
        <taxon>Bacillati</taxon>
        <taxon>Actinomycetota</taxon>
        <taxon>Actinomycetes</taxon>
        <taxon>Pseudonocardiales</taxon>
        <taxon>Pseudonocardiaceae</taxon>
        <taxon>Pseudonocardia</taxon>
    </lineage>
</organism>
<dbReference type="SUPFAM" id="SSF55846">
    <property type="entry name" value="N-acetylmuramoyl-L-alanine amidase-like"/>
    <property type="match status" value="1"/>
</dbReference>
<dbReference type="RefSeq" id="WP_252440065.1">
    <property type="nucleotide sequence ID" value="NZ_JAGSOV010000037.1"/>
</dbReference>
<protein>
    <submittedName>
        <fullName evidence="4">N-acetylmuramoyl-L-alanine amidase</fullName>
    </submittedName>
</protein>
<dbReference type="Pfam" id="PF01510">
    <property type="entry name" value="Amidase_2"/>
    <property type="match status" value="1"/>
</dbReference>
<dbReference type="EMBL" id="JAGSOV010000037">
    <property type="protein sequence ID" value="MCO1656922.1"/>
    <property type="molecule type" value="Genomic_DNA"/>
</dbReference>
<feature type="domain" description="N-acetylmuramoyl-L-alanine amidase" evidence="2">
    <location>
        <begin position="48"/>
        <end position="194"/>
    </location>
</feature>
<dbReference type="InterPro" id="IPR036366">
    <property type="entry name" value="PGBDSf"/>
</dbReference>
<comment type="similarity">
    <text evidence="1">Belongs to the N-acetylmuramoyl-L-alanine amidase 2 family.</text>
</comment>
<dbReference type="InterPro" id="IPR036365">
    <property type="entry name" value="PGBD-like_sf"/>
</dbReference>
<dbReference type="SMART" id="SM00701">
    <property type="entry name" value="PGRP"/>
    <property type="match status" value="1"/>
</dbReference>
<dbReference type="InterPro" id="IPR006619">
    <property type="entry name" value="PGRP_domain_met/bac"/>
</dbReference>
<gene>
    <name evidence="4" type="ORF">KDL28_17825</name>
</gene>
<dbReference type="InterPro" id="IPR002502">
    <property type="entry name" value="Amidase_domain"/>
</dbReference>
<dbReference type="Proteomes" id="UP001165283">
    <property type="component" value="Unassembled WGS sequence"/>
</dbReference>
<dbReference type="InterPro" id="IPR015510">
    <property type="entry name" value="PGRP"/>
</dbReference>
<evidence type="ECO:0000313" key="4">
    <source>
        <dbReference type="EMBL" id="MCO1656922.1"/>
    </source>
</evidence>
<evidence type="ECO:0000313" key="5">
    <source>
        <dbReference type="Proteomes" id="UP001165283"/>
    </source>
</evidence>
<evidence type="ECO:0000259" key="3">
    <source>
        <dbReference type="SMART" id="SM00701"/>
    </source>
</evidence>
<dbReference type="Pfam" id="PF01471">
    <property type="entry name" value="PG_binding_1"/>
    <property type="match status" value="1"/>
</dbReference>
<comment type="caution">
    <text evidence="4">The sequence shown here is derived from an EMBL/GenBank/DDBJ whole genome shotgun (WGS) entry which is preliminary data.</text>
</comment>
<dbReference type="InterPro" id="IPR002477">
    <property type="entry name" value="Peptidoglycan-bd-like"/>
</dbReference>
<keyword evidence="5" id="KW-1185">Reference proteome</keyword>
<dbReference type="InterPro" id="IPR036505">
    <property type="entry name" value="Amidase/PGRP_sf"/>
</dbReference>
<evidence type="ECO:0000259" key="2">
    <source>
        <dbReference type="SMART" id="SM00644"/>
    </source>
</evidence>
<dbReference type="Gene3D" id="3.40.80.10">
    <property type="entry name" value="Peptidoglycan recognition protein-like"/>
    <property type="match status" value="1"/>
</dbReference>
<accession>A0ABT1A1Q7</accession>
<reference evidence="4" key="1">
    <citation type="submission" date="2021-04" db="EMBL/GenBank/DDBJ databases">
        <title>Pseudonocardia sp. nov., isolated from sandy soil of mangrove forest.</title>
        <authorList>
            <person name="Zan Z."/>
            <person name="Huang R."/>
            <person name="Liu W."/>
        </authorList>
    </citation>
    <scope>NUCLEOTIDE SEQUENCE</scope>
    <source>
        <strain evidence="4">S2-4</strain>
    </source>
</reference>
<dbReference type="Gene3D" id="1.10.101.10">
    <property type="entry name" value="PGBD-like superfamily/PGBD"/>
    <property type="match status" value="1"/>
</dbReference>
<sequence>MSRRTLLAGGVTGLFTVGGMALGAGTARATAERPPFAGCAEWGARPPAAPPTVHRRRAVRILVHHTATPNTADHSPEAAAGLARSIQAFHMDRRGWTDTGQHFTISRGGWVMEGRHRSVELLDGGTSVVEGSHCTGQNVVAIGIENEGTYTDTDPPPLLWERLRQTCAYICARYRINPIEIVGHRDFKNTACPGDRLYGLLPILRDEVAGLLGRRVEGAHAARATWPLLRGGDTGPEVLAAQHLLRAAGIAEAAPTGVFDPATDRAVRAFQTGTGAEEVNGLLGGESWPVLATTATRRAGDPDVRAAVRVLVEARPGPVPAQPDLPTWQRLLGTGGAPMAPVADPPR</sequence>
<evidence type="ECO:0000256" key="1">
    <source>
        <dbReference type="ARBA" id="ARBA00007553"/>
    </source>
</evidence>
<dbReference type="CDD" id="cd06583">
    <property type="entry name" value="PGRP"/>
    <property type="match status" value="1"/>
</dbReference>
<dbReference type="SMART" id="SM00644">
    <property type="entry name" value="Ami_2"/>
    <property type="match status" value="1"/>
</dbReference>
<name>A0ABT1A1Q7_9PSEU</name>
<feature type="domain" description="Peptidoglycan recognition protein family" evidence="3">
    <location>
        <begin position="34"/>
        <end position="188"/>
    </location>
</feature>
<dbReference type="PANTHER" id="PTHR11022:SF41">
    <property type="entry name" value="PEPTIDOGLYCAN-RECOGNITION PROTEIN LC-RELATED"/>
    <property type="match status" value="1"/>
</dbReference>
<dbReference type="PANTHER" id="PTHR11022">
    <property type="entry name" value="PEPTIDOGLYCAN RECOGNITION PROTEIN"/>
    <property type="match status" value="1"/>
</dbReference>